<dbReference type="PANTHER" id="PTHR45846:SF1">
    <property type="entry name" value="TRNA-DIHYDROURIDINE(47) SYNTHASE [NAD(P)(+)]-LIKE"/>
    <property type="match status" value="1"/>
</dbReference>
<gene>
    <name evidence="2" type="ORF">A3F83_15370</name>
</gene>
<dbReference type="CDD" id="cd02801">
    <property type="entry name" value="DUS_like_FMN"/>
    <property type="match status" value="1"/>
</dbReference>
<sequence length="248" mass="26781">MGRAAGLAAKLEPDFIDLNFGCPVPKVVRKNGGVALMREPRLIGKIAAEAVRQAAGVPVTAKIRSGWDSSSINFLEVAGILIDSGVAALTLHPRTRVQGFSGRSDWSRIAELVKFSPVPVIGSGDIFAPQDALAMFSQTGCRAVMIGRGALGNPWIFGRARRLLENLSDPGEPQPGERFAQALEQAEMMAGEMGELATIIQMRKHFSYYTRGLAGGAALRRELFACIGLEQARLIFEHYPESMQCTPI</sequence>
<dbReference type="GO" id="GO:0003723">
    <property type="term" value="F:RNA binding"/>
    <property type="evidence" value="ECO:0007669"/>
    <property type="project" value="TreeGrafter"/>
</dbReference>
<proteinExistence type="predicted"/>
<dbReference type="PANTHER" id="PTHR45846">
    <property type="entry name" value="TRNA-DIHYDROURIDINE(47) SYNTHASE [NAD(P)(+)]-LIKE"/>
    <property type="match status" value="1"/>
</dbReference>
<protein>
    <recommendedName>
        <fullName evidence="1">DUS-like FMN-binding domain-containing protein</fullName>
    </recommendedName>
</protein>
<dbReference type="STRING" id="1817867.A3F83_15370"/>
<dbReference type="GO" id="GO:0017150">
    <property type="term" value="F:tRNA dihydrouridine synthase activity"/>
    <property type="evidence" value="ECO:0007669"/>
    <property type="project" value="TreeGrafter"/>
</dbReference>
<dbReference type="SUPFAM" id="SSF51395">
    <property type="entry name" value="FMN-linked oxidoreductases"/>
    <property type="match status" value="1"/>
</dbReference>
<dbReference type="Gene3D" id="3.20.20.70">
    <property type="entry name" value="Aldolase class I"/>
    <property type="match status" value="1"/>
</dbReference>
<evidence type="ECO:0000259" key="1">
    <source>
        <dbReference type="Pfam" id="PF01207"/>
    </source>
</evidence>
<evidence type="ECO:0000313" key="3">
    <source>
        <dbReference type="Proteomes" id="UP000179129"/>
    </source>
</evidence>
<dbReference type="InterPro" id="IPR024036">
    <property type="entry name" value="tRNA-dHydroUridine_Synthase_C"/>
</dbReference>
<dbReference type="Gene3D" id="1.10.1200.80">
    <property type="entry name" value="Putative flavin oxidoreducatase, domain 2"/>
    <property type="match status" value="1"/>
</dbReference>
<dbReference type="InterPro" id="IPR035587">
    <property type="entry name" value="DUS-like_FMN-bd"/>
</dbReference>
<dbReference type="InterPro" id="IPR013785">
    <property type="entry name" value="Aldolase_TIM"/>
</dbReference>
<dbReference type="Proteomes" id="UP000179129">
    <property type="component" value="Unassembled WGS sequence"/>
</dbReference>
<dbReference type="Pfam" id="PF01207">
    <property type="entry name" value="Dus"/>
    <property type="match status" value="1"/>
</dbReference>
<dbReference type="AlphaFoldDB" id="A0A1F5Z1X1"/>
<organism evidence="2 3">
    <name type="scientific">Candidatus Glassbacteria bacterium RIFCSPLOWO2_12_FULL_58_11</name>
    <dbReference type="NCBI Taxonomy" id="1817867"/>
    <lineage>
        <taxon>Bacteria</taxon>
        <taxon>Candidatus Glassiibacteriota</taxon>
    </lineage>
</organism>
<reference evidence="2 3" key="1">
    <citation type="journal article" date="2016" name="Nat. Commun.">
        <title>Thousands of microbial genomes shed light on interconnected biogeochemical processes in an aquifer system.</title>
        <authorList>
            <person name="Anantharaman K."/>
            <person name="Brown C.T."/>
            <person name="Hug L.A."/>
            <person name="Sharon I."/>
            <person name="Castelle C.J."/>
            <person name="Probst A.J."/>
            <person name="Thomas B.C."/>
            <person name="Singh A."/>
            <person name="Wilkins M.J."/>
            <person name="Karaoz U."/>
            <person name="Brodie E.L."/>
            <person name="Williams K.H."/>
            <person name="Hubbard S.S."/>
            <person name="Banfield J.F."/>
        </authorList>
    </citation>
    <scope>NUCLEOTIDE SEQUENCE [LARGE SCALE GENOMIC DNA]</scope>
</reference>
<comment type="caution">
    <text evidence="2">The sequence shown here is derived from an EMBL/GenBank/DDBJ whole genome shotgun (WGS) entry which is preliminary data.</text>
</comment>
<feature type="domain" description="DUS-like FMN-binding" evidence="1">
    <location>
        <begin position="3"/>
        <end position="232"/>
    </location>
</feature>
<evidence type="ECO:0000313" key="2">
    <source>
        <dbReference type="EMBL" id="OGG06112.1"/>
    </source>
</evidence>
<name>A0A1F5Z1X1_9BACT</name>
<dbReference type="EMBL" id="MFIX01000031">
    <property type="protein sequence ID" value="OGG06112.1"/>
    <property type="molecule type" value="Genomic_DNA"/>
</dbReference>
<accession>A0A1F5Z1X1</accession>